<evidence type="ECO:0000256" key="14">
    <source>
        <dbReference type="ARBA" id="ARBA00037002"/>
    </source>
</evidence>
<evidence type="ECO:0000256" key="11">
    <source>
        <dbReference type="ARBA" id="ARBA00023136"/>
    </source>
</evidence>
<comment type="catalytic activity">
    <reaction evidence="20">
        <text>hexadecanoyl-CoA + H2O = hexadecanoate + CoA + H(+)</text>
        <dbReference type="Rhea" id="RHEA:16645"/>
        <dbReference type="ChEBI" id="CHEBI:7896"/>
        <dbReference type="ChEBI" id="CHEBI:15377"/>
        <dbReference type="ChEBI" id="CHEBI:15378"/>
        <dbReference type="ChEBI" id="CHEBI:57287"/>
        <dbReference type="ChEBI" id="CHEBI:57379"/>
        <dbReference type="EC" id="3.1.2.2"/>
    </reaction>
    <physiologicalReaction direction="left-to-right" evidence="20">
        <dbReference type="Rhea" id="RHEA:16646"/>
    </physiologicalReaction>
</comment>
<feature type="domain" description="Thioesterase" evidence="24">
    <location>
        <begin position="130"/>
        <end position="200"/>
    </location>
</feature>
<evidence type="ECO:0000256" key="13">
    <source>
        <dbReference type="ARBA" id="ARBA00035852"/>
    </source>
</evidence>
<evidence type="ECO:0000256" key="12">
    <source>
        <dbReference type="ARBA" id="ARBA00023273"/>
    </source>
</evidence>
<comment type="subcellular location">
    <subcellularLocation>
        <location evidence="3">Cell projection</location>
        <location evidence="3">Ruffle membrane</location>
    </subcellularLocation>
    <subcellularLocation>
        <location evidence="2">Cytoplasm</location>
    </subcellularLocation>
    <subcellularLocation>
        <location evidence="1">Membrane</location>
        <topology evidence="1">Peripheral membrane protein</topology>
    </subcellularLocation>
</comment>
<evidence type="ECO:0000256" key="9">
    <source>
        <dbReference type="ARBA" id="ARBA00022946"/>
    </source>
</evidence>
<keyword evidence="8" id="KW-0276">Fatty acid metabolism</keyword>
<organism evidence="25 26">
    <name type="scientific">Gordonia pseudamarae</name>
    <dbReference type="NCBI Taxonomy" id="2831662"/>
    <lineage>
        <taxon>Bacteria</taxon>
        <taxon>Bacillati</taxon>
        <taxon>Actinomycetota</taxon>
        <taxon>Actinomycetes</taxon>
        <taxon>Mycobacteriales</taxon>
        <taxon>Gordoniaceae</taxon>
        <taxon>Gordonia</taxon>
    </lineage>
</organism>
<dbReference type="CDD" id="cd03443">
    <property type="entry name" value="PaaI_thioesterase"/>
    <property type="match status" value="1"/>
</dbReference>
<evidence type="ECO:0000256" key="8">
    <source>
        <dbReference type="ARBA" id="ARBA00022832"/>
    </source>
</evidence>
<evidence type="ECO:0000256" key="2">
    <source>
        <dbReference type="ARBA" id="ARBA00004496"/>
    </source>
</evidence>
<evidence type="ECO:0000256" key="4">
    <source>
        <dbReference type="ARBA" id="ARBA00022475"/>
    </source>
</evidence>
<evidence type="ECO:0000256" key="21">
    <source>
        <dbReference type="ARBA" id="ARBA00047969"/>
    </source>
</evidence>
<evidence type="ECO:0000256" key="7">
    <source>
        <dbReference type="ARBA" id="ARBA00022801"/>
    </source>
</evidence>
<keyword evidence="5" id="KW-0963">Cytoplasm</keyword>
<dbReference type="Pfam" id="PF03061">
    <property type="entry name" value="4HBT"/>
    <property type="match status" value="1"/>
</dbReference>
<evidence type="ECO:0000256" key="23">
    <source>
        <dbReference type="ARBA" id="ARBA00048180"/>
    </source>
</evidence>
<dbReference type="SUPFAM" id="SSF54637">
    <property type="entry name" value="Thioesterase/thiol ester dehydrase-isomerase"/>
    <property type="match status" value="1"/>
</dbReference>
<dbReference type="InterPro" id="IPR052365">
    <property type="entry name" value="THEM4/THEM5_acyl-CoA_thioest"/>
</dbReference>
<evidence type="ECO:0000256" key="3">
    <source>
        <dbReference type="ARBA" id="ARBA00004632"/>
    </source>
</evidence>
<keyword evidence="11" id="KW-0472">Membrane</keyword>
<protein>
    <recommendedName>
        <fullName evidence="17">Acyl-coenzyme A thioesterase THEM4</fullName>
        <ecNumber evidence="16">3.1.2.2</ecNumber>
    </recommendedName>
    <alternativeName>
        <fullName evidence="18">Thioesterase superfamily member 4</fullName>
    </alternativeName>
</protein>
<evidence type="ECO:0000256" key="5">
    <source>
        <dbReference type="ARBA" id="ARBA00022490"/>
    </source>
</evidence>
<evidence type="ECO:0000256" key="22">
    <source>
        <dbReference type="ARBA" id="ARBA00048074"/>
    </source>
</evidence>
<comment type="catalytic activity">
    <reaction evidence="23">
        <text>tetradecanoyl-CoA + H2O = tetradecanoate + CoA + H(+)</text>
        <dbReference type="Rhea" id="RHEA:40119"/>
        <dbReference type="ChEBI" id="CHEBI:15377"/>
        <dbReference type="ChEBI" id="CHEBI:15378"/>
        <dbReference type="ChEBI" id="CHEBI:30807"/>
        <dbReference type="ChEBI" id="CHEBI:57287"/>
        <dbReference type="ChEBI" id="CHEBI:57385"/>
    </reaction>
    <physiologicalReaction direction="left-to-right" evidence="23">
        <dbReference type="Rhea" id="RHEA:40120"/>
    </physiologicalReaction>
</comment>
<comment type="catalytic activity">
    <reaction evidence="13">
        <text>(5Z,8Z,11Z,14Z)-eicosatetraenoyl-CoA + H2O = (5Z,8Z,11Z,14Z)-eicosatetraenoate + CoA + H(+)</text>
        <dbReference type="Rhea" id="RHEA:40151"/>
        <dbReference type="ChEBI" id="CHEBI:15377"/>
        <dbReference type="ChEBI" id="CHEBI:15378"/>
        <dbReference type="ChEBI" id="CHEBI:32395"/>
        <dbReference type="ChEBI" id="CHEBI:57287"/>
        <dbReference type="ChEBI" id="CHEBI:57368"/>
    </reaction>
    <physiologicalReaction direction="left-to-right" evidence="13">
        <dbReference type="Rhea" id="RHEA:40152"/>
    </physiologicalReaction>
</comment>
<dbReference type="InterPro" id="IPR006683">
    <property type="entry name" value="Thioestr_dom"/>
</dbReference>
<reference evidence="25" key="1">
    <citation type="journal article" date="2021" name="Nat. Microbiol.">
        <title>Cocultivation of an ultrasmall environmental parasitic bacterium with lytic ability against bacteria associated with wastewater foams.</title>
        <authorList>
            <person name="Batinovic S."/>
            <person name="Rose J.J.A."/>
            <person name="Ratcliffe J."/>
            <person name="Seviour R.J."/>
            <person name="Petrovski S."/>
        </authorList>
    </citation>
    <scope>NUCLEOTIDE SEQUENCE</scope>
    <source>
        <strain evidence="25">CON9</strain>
    </source>
</reference>
<comment type="catalytic activity">
    <reaction evidence="19">
        <text>octanoyl-CoA + H2O = octanoate + CoA + H(+)</text>
        <dbReference type="Rhea" id="RHEA:30143"/>
        <dbReference type="ChEBI" id="CHEBI:15377"/>
        <dbReference type="ChEBI" id="CHEBI:15378"/>
        <dbReference type="ChEBI" id="CHEBI:25646"/>
        <dbReference type="ChEBI" id="CHEBI:57287"/>
        <dbReference type="ChEBI" id="CHEBI:57386"/>
    </reaction>
    <physiologicalReaction direction="left-to-right" evidence="19">
        <dbReference type="Rhea" id="RHEA:30144"/>
    </physiologicalReaction>
</comment>
<keyword evidence="26" id="KW-1185">Reference proteome</keyword>
<evidence type="ECO:0000256" key="17">
    <source>
        <dbReference type="ARBA" id="ARBA00040123"/>
    </source>
</evidence>
<dbReference type="RefSeq" id="WP_213243337.1">
    <property type="nucleotide sequence ID" value="NZ_CP045806.1"/>
</dbReference>
<evidence type="ECO:0000259" key="24">
    <source>
        <dbReference type="Pfam" id="PF03061"/>
    </source>
</evidence>
<keyword evidence="7" id="KW-0378">Hydrolase</keyword>
<dbReference type="EC" id="3.1.2.2" evidence="16"/>
<evidence type="ECO:0000256" key="6">
    <source>
        <dbReference type="ARBA" id="ARBA00022703"/>
    </source>
</evidence>
<name>A0ABX6IK45_9ACTN</name>
<evidence type="ECO:0000256" key="20">
    <source>
        <dbReference type="ARBA" id="ARBA00047734"/>
    </source>
</evidence>
<keyword evidence="6" id="KW-0053">Apoptosis</keyword>
<dbReference type="PANTHER" id="PTHR12418">
    <property type="entry name" value="ACYL-COENZYME A THIOESTERASE THEM4"/>
    <property type="match status" value="1"/>
</dbReference>
<proteinExistence type="inferred from homology"/>
<dbReference type="EMBL" id="CP045809">
    <property type="protein sequence ID" value="QHN35486.1"/>
    <property type="molecule type" value="Genomic_DNA"/>
</dbReference>
<dbReference type="InterPro" id="IPR029069">
    <property type="entry name" value="HotDog_dom_sf"/>
</dbReference>
<evidence type="ECO:0000313" key="25">
    <source>
        <dbReference type="EMBL" id="QHN35486.1"/>
    </source>
</evidence>
<sequence length="228" mass="24748">MSTEERDRQQRGVYAEEDIPAGELARMAEVARELADDVRALVQATVLTDVADDRIARARELIGQATEILGEEHHERSFGTRFNSDGTHRSWGNALTGIRNPIAPPLRFECFPDKVTVDVDLGGAYEGPAGLVHGGIIAAVFDQALGHATESAKVPGMTGTLSIRYRQGTRLGKIHVEAWVDRVEGVKAFAKGELSTDDGLCAEAEGVFIMPKWARGEIQEKVLGRVGD</sequence>
<evidence type="ECO:0000313" key="26">
    <source>
        <dbReference type="Proteomes" id="UP001059836"/>
    </source>
</evidence>
<keyword evidence="9" id="KW-0809">Transit peptide</keyword>
<evidence type="ECO:0000256" key="16">
    <source>
        <dbReference type="ARBA" id="ARBA00038848"/>
    </source>
</evidence>
<evidence type="ECO:0000256" key="1">
    <source>
        <dbReference type="ARBA" id="ARBA00004170"/>
    </source>
</evidence>
<dbReference type="Proteomes" id="UP001059836">
    <property type="component" value="Chromosome"/>
</dbReference>
<keyword evidence="10" id="KW-0443">Lipid metabolism</keyword>
<evidence type="ECO:0000256" key="18">
    <source>
        <dbReference type="ARBA" id="ARBA00043210"/>
    </source>
</evidence>
<dbReference type="Gene3D" id="3.10.129.10">
    <property type="entry name" value="Hotdog Thioesterase"/>
    <property type="match status" value="1"/>
</dbReference>
<accession>A0ABX6IK45</accession>
<comment type="catalytic activity">
    <reaction evidence="21">
        <text>decanoyl-CoA + H2O = decanoate + CoA + H(+)</text>
        <dbReference type="Rhea" id="RHEA:40059"/>
        <dbReference type="ChEBI" id="CHEBI:15377"/>
        <dbReference type="ChEBI" id="CHEBI:15378"/>
        <dbReference type="ChEBI" id="CHEBI:27689"/>
        <dbReference type="ChEBI" id="CHEBI:57287"/>
        <dbReference type="ChEBI" id="CHEBI:61430"/>
    </reaction>
    <physiologicalReaction direction="left-to-right" evidence="21">
        <dbReference type="Rhea" id="RHEA:40060"/>
    </physiologicalReaction>
</comment>
<evidence type="ECO:0000256" key="15">
    <source>
        <dbReference type="ARBA" id="ARBA00038456"/>
    </source>
</evidence>
<dbReference type="PANTHER" id="PTHR12418:SF19">
    <property type="entry name" value="ACYL-COENZYME A THIOESTERASE THEM4"/>
    <property type="match status" value="1"/>
</dbReference>
<evidence type="ECO:0000256" key="19">
    <source>
        <dbReference type="ARBA" id="ARBA00047588"/>
    </source>
</evidence>
<comment type="catalytic activity">
    <reaction evidence="14">
        <text>(9Z)-octadecenoyl-CoA + H2O = (9Z)-octadecenoate + CoA + H(+)</text>
        <dbReference type="Rhea" id="RHEA:40139"/>
        <dbReference type="ChEBI" id="CHEBI:15377"/>
        <dbReference type="ChEBI" id="CHEBI:15378"/>
        <dbReference type="ChEBI" id="CHEBI:30823"/>
        <dbReference type="ChEBI" id="CHEBI:57287"/>
        <dbReference type="ChEBI" id="CHEBI:57387"/>
    </reaction>
    <physiologicalReaction direction="left-to-right" evidence="14">
        <dbReference type="Rhea" id="RHEA:40140"/>
    </physiologicalReaction>
</comment>
<comment type="catalytic activity">
    <reaction evidence="22">
        <text>dodecanoyl-CoA + H2O = dodecanoate + CoA + H(+)</text>
        <dbReference type="Rhea" id="RHEA:30135"/>
        <dbReference type="ChEBI" id="CHEBI:15377"/>
        <dbReference type="ChEBI" id="CHEBI:15378"/>
        <dbReference type="ChEBI" id="CHEBI:18262"/>
        <dbReference type="ChEBI" id="CHEBI:57287"/>
        <dbReference type="ChEBI" id="CHEBI:57375"/>
    </reaction>
    <physiologicalReaction direction="left-to-right" evidence="22">
        <dbReference type="Rhea" id="RHEA:30136"/>
    </physiologicalReaction>
</comment>
<gene>
    <name evidence="25" type="ORF">GII31_11940</name>
</gene>
<keyword evidence="4" id="KW-1003">Cell membrane</keyword>
<comment type="similarity">
    <text evidence="15">Belongs to the THEM4/THEM5 thioesterase family.</text>
</comment>
<evidence type="ECO:0000256" key="10">
    <source>
        <dbReference type="ARBA" id="ARBA00023098"/>
    </source>
</evidence>
<keyword evidence="12" id="KW-0966">Cell projection</keyword>